<dbReference type="OrthoDB" id="244107at2759"/>
<evidence type="ECO:0000256" key="8">
    <source>
        <dbReference type="PIRNR" id="PIRNR028921"/>
    </source>
</evidence>
<evidence type="ECO:0000256" key="7">
    <source>
        <dbReference type="ARBA" id="ARBA00059029"/>
    </source>
</evidence>
<dbReference type="SMART" id="SM00299">
    <property type="entry name" value="CLH"/>
    <property type="match status" value="1"/>
</dbReference>
<dbReference type="PIRSF" id="PIRSF028921">
    <property type="entry name" value="VPS41"/>
    <property type="match status" value="1"/>
</dbReference>
<protein>
    <recommendedName>
        <fullName evidence="6 8">Vacuolar protein sorting-associated protein 41 homolog</fullName>
    </recommendedName>
</protein>
<dbReference type="PANTHER" id="PTHR12616:SF1">
    <property type="entry name" value="VACUOLAR PROTEIN SORTING-ASSOCIATED PROTEIN 41 HOMOLOG"/>
    <property type="match status" value="1"/>
</dbReference>
<feature type="domain" description="Vps41 C-terminal RING finger" evidence="12">
    <location>
        <begin position="871"/>
        <end position="912"/>
    </location>
</feature>
<dbReference type="Pfam" id="PF23555">
    <property type="entry name" value="zf-RING_Vps41"/>
    <property type="match status" value="1"/>
</dbReference>
<evidence type="ECO:0000256" key="3">
    <source>
        <dbReference type="ARBA" id="ARBA00022574"/>
    </source>
</evidence>
<dbReference type="Gene3D" id="1.25.40.10">
    <property type="entry name" value="Tetratricopeptide repeat domain"/>
    <property type="match status" value="1"/>
</dbReference>
<dbReference type="FunFam" id="1.25.40.10:FF:000545">
    <property type="entry name" value="Vacuolar protein sorting-associated protein 41 homolog"/>
    <property type="match status" value="1"/>
</dbReference>
<dbReference type="PROSITE" id="PS50236">
    <property type="entry name" value="CHCR"/>
    <property type="match status" value="1"/>
</dbReference>
<dbReference type="InterPro" id="IPR036322">
    <property type="entry name" value="WD40_repeat_dom_sf"/>
</dbReference>
<name>A0A2P5WFM2_GOSBA</name>
<dbReference type="Pfam" id="PF23411">
    <property type="entry name" value="Beta-prop_Vps41"/>
    <property type="match status" value="2"/>
</dbReference>
<dbReference type="GO" id="GO:0016236">
    <property type="term" value="P:macroautophagy"/>
    <property type="evidence" value="ECO:0007669"/>
    <property type="project" value="TreeGrafter"/>
</dbReference>
<gene>
    <name evidence="13" type="ORF">GOBAR_AA30794</name>
</gene>
<evidence type="ECO:0000256" key="1">
    <source>
        <dbReference type="ARBA" id="ARBA00009582"/>
    </source>
</evidence>
<proteinExistence type="inferred from homology"/>
<comment type="similarity">
    <text evidence="1 8">Belongs to the VPS41 family.</text>
</comment>
<dbReference type="GO" id="GO:0005770">
    <property type="term" value="C:late endosome"/>
    <property type="evidence" value="ECO:0007669"/>
    <property type="project" value="UniProtKB-UniRule"/>
</dbReference>
<dbReference type="InterPro" id="IPR057780">
    <property type="entry name" value="Beta-prop_Vps41"/>
</dbReference>
<evidence type="ECO:0000256" key="6">
    <source>
        <dbReference type="ARBA" id="ARBA00029538"/>
    </source>
</evidence>
<dbReference type="InterPro" id="IPR015943">
    <property type="entry name" value="WD40/YVTN_repeat-like_dom_sf"/>
</dbReference>
<evidence type="ECO:0000259" key="12">
    <source>
        <dbReference type="Pfam" id="PF23555"/>
    </source>
</evidence>
<dbReference type="InterPro" id="IPR011990">
    <property type="entry name" value="TPR-like_helical_dom_sf"/>
</dbReference>
<dbReference type="Proteomes" id="UP000239757">
    <property type="component" value="Unassembled WGS sequence"/>
</dbReference>
<dbReference type="CDD" id="cd16687">
    <property type="entry name" value="RING-H2_Vps8"/>
    <property type="match status" value="1"/>
</dbReference>
<dbReference type="InterPro" id="IPR057779">
    <property type="entry name" value="Znf_RING_Vps41"/>
</dbReference>
<organism evidence="13 14">
    <name type="scientific">Gossypium barbadense</name>
    <name type="common">Sea Island cotton</name>
    <name type="synonym">Hibiscus barbadensis</name>
    <dbReference type="NCBI Taxonomy" id="3634"/>
    <lineage>
        <taxon>Eukaryota</taxon>
        <taxon>Viridiplantae</taxon>
        <taxon>Streptophyta</taxon>
        <taxon>Embryophyta</taxon>
        <taxon>Tracheophyta</taxon>
        <taxon>Spermatophyta</taxon>
        <taxon>Magnoliopsida</taxon>
        <taxon>eudicotyledons</taxon>
        <taxon>Gunneridae</taxon>
        <taxon>Pentapetalae</taxon>
        <taxon>rosids</taxon>
        <taxon>malvids</taxon>
        <taxon>Malvales</taxon>
        <taxon>Malvaceae</taxon>
        <taxon>Malvoideae</taxon>
        <taxon>Gossypium</taxon>
    </lineage>
</organism>
<dbReference type="GO" id="GO:0030897">
    <property type="term" value="C:HOPS complex"/>
    <property type="evidence" value="ECO:0007669"/>
    <property type="project" value="UniProtKB-UniRule"/>
</dbReference>
<evidence type="ECO:0000256" key="5">
    <source>
        <dbReference type="ARBA" id="ARBA00022927"/>
    </source>
</evidence>
<feature type="repeat" description="CHCR" evidence="10">
    <location>
        <begin position="611"/>
        <end position="758"/>
    </location>
</feature>
<dbReference type="InterPro" id="IPR001680">
    <property type="entry name" value="WD40_rpt"/>
</dbReference>
<evidence type="ECO:0000256" key="4">
    <source>
        <dbReference type="ARBA" id="ARBA00022737"/>
    </source>
</evidence>
<keyword evidence="5 8" id="KW-0653">Protein transport</keyword>
<dbReference type="GO" id="GO:0009267">
    <property type="term" value="P:cellular response to starvation"/>
    <property type="evidence" value="ECO:0007669"/>
    <property type="project" value="TreeGrafter"/>
</dbReference>
<dbReference type="InterPro" id="IPR000547">
    <property type="entry name" value="Clathrin_H-chain/VPS_repeat"/>
</dbReference>
<keyword evidence="3 9" id="KW-0853">WD repeat</keyword>
<evidence type="ECO:0000259" key="11">
    <source>
        <dbReference type="Pfam" id="PF23411"/>
    </source>
</evidence>
<comment type="function">
    <text evidence="7 8">Required for vacuolar assembly and vacuolar traffic.</text>
</comment>
<keyword evidence="4" id="KW-0677">Repeat</keyword>
<dbReference type="InterPro" id="IPR045111">
    <property type="entry name" value="Vps41/Vps8"/>
</dbReference>
<dbReference type="InterPro" id="IPR016902">
    <property type="entry name" value="Vps41"/>
</dbReference>
<sequence length="932" mass="104203">MGGSVPSFLSNEAASCIAVAERMIALGTYDGTIHILDFLGNQAFAAHSAAVNDLSFDKEGEYLGSCSDDGSVVINSLFIDEKLKFEYHRPMKAIALDPDYARKSSRRFVAGGLAGHLYFNTKKWLGYKDQVLHLGEGPIHAVKWRTSLVAWANNVGVKVYDAANDQRITFIERPRCSPHPEVLLPHLVWQDDTLLVIGWGTSVKIAAIRTNLNNGANGTYRHVTMSNMNQVDIVASFQTSYFISGIAPFGDALVLLAYIPSEEDGENGFSSTIPSRQVPHNGVHPSILRLDRAIFFPLPVSDLRNMPTYLNVVTLCLTAAVTVVTGSAQRPEVRVVTWNNDELATDALPVHGFEHYKAKDYSLAHSPFSGSSYAGGQWAAGDEPIYYIVSPKDVVIAKPRDAEDHIAWLLQHGRHAKALAAAEAGQGRSELLDEVGSKYLDHLIVERKYTEAASLCPKLLRGSATAWERWIFHFAHLRQLPVLVPYIPTENPRLRDTAYEVALVALATNPAFHMDLLSTVKSWLPVIYSALPVISAIEPQLNTSSMTDALKEALAELYVVNGQYEKAFSLYADLMKPDIFDFIERHNLHDSIREKVVQLMMLDCKHAVSLLIQNRDLITPSEVVSQLLSSGNNCDSRYFLHLYLHSLFEVNPHAGKDYHDMQVELYAEYDPKMLLPFLLSSQHYTLEKAYEICVRRDLLKEQVFILGRMGNSKQALAVIINELGDIEEAVEFVSMQHDDDLWEELIQQCLHKPEMVGVLLEHTVGNLDPLYIVNIVPNGLEIPRLRDRLVKIITDYRTETSLRHGCNDILKADCVDLLVKYYKEARRAVYLSNEEDDTRSKRDASGASLPIEKTSSVRNMVVKSKTRGGGRCCLCFDPFSIQNVSVIVFFCCHAYHTTCLTDSTDSNSNKKGTGPTSQEPYGVVRQIWLLCR</sequence>
<dbReference type="GO" id="GO:0006623">
    <property type="term" value="P:protein targeting to vacuole"/>
    <property type="evidence" value="ECO:0007669"/>
    <property type="project" value="InterPro"/>
</dbReference>
<keyword evidence="2 8" id="KW-0813">Transport</keyword>
<dbReference type="EMBL" id="KZ667789">
    <property type="protein sequence ID" value="PPR89889.1"/>
    <property type="molecule type" value="Genomic_DNA"/>
</dbReference>
<evidence type="ECO:0000256" key="2">
    <source>
        <dbReference type="ARBA" id="ARBA00022448"/>
    </source>
</evidence>
<feature type="domain" description="Vps41 beta-propeller" evidence="11">
    <location>
        <begin position="319"/>
        <end position="398"/>
    </location>
</feature>
<evidence type="ECO:0000256" key="9">
    <source>
        <dbReference type="PROSITE-ProRule" id="PRU00221"/>
    </source>
</evidence>
<dbReference type="PANTHER" id="PTHR12616">
    <property type="entry name" value="VACUOLAR PROTEIN SORTING VPS41"/>
    <property type="match status" value="1"/>
</dbReference>
<feature type="domain" description="Vps41 beta-propeller" evidence="11">
    <location>
        <begin position="4"/>
        <end position="266"/>
    </location>
</feature>
<dbReference type="SUPFAM" id="SSF57850">
    <property type="entry name" value="RING/U-box"/>
    <property type="match status" value="1"/>
</dbReference>
<dbReference type="GO" id="GO:0034058">
    <property type="term" value="P:endosomal vesicle fusion"/>
    <property type="evidence" value="ECO:0007669"/>
    <property type="project" value="UniProtKB-UniRule"/>
</dbReference>
<evidence type="ECO:0000256" key="10">
    <source>
        <dbReference type="PROSITE-ProRule" id="PRU01006"/>
    </source>
</evidence>
<dbReference type="AlphaFoldDB" id="A0A2P5WFM2"/>
<evidence type="ECO:0000313" key="13">
    <source>
        <dbReference type="EMBL" id="PPR89889.1"/>
    </source>
</evidence>
<accession>A0A2P5WFM2</accession>
<dbReference type="Pfam" id="PF23556">
    <property type="entry name" value="TPR_Vps41"/>
    <property type="match status" value="1"/>
</dbReference>
<reference evidence="13 14" key="1">
    <citation type="submission" date="2015-01" db="EMBL/GenBank/DDBJ databases">
        <title>Genome of allotetraploid Gossypium barbadense reveals genomic plasticity and fiber elongation in cotton evolution.</title>
        <authorList>
            <person name="Chen X."/>
            <person name="Liu X."/>
            <person name="Zhao B."/>
            <person name="Zheng H."/>
            <person name="Hu Y."/>
            <person name="Lu G."/>
            <person name="Yang C."/>
            <person name="Chen J."/>
            <person name="Shan C."/>
            <person name="Zhang L."/>
            <person name="Zhou Y."/>
            <person name="Wang L."/>
            <person name="Guo W."/>
            <person name="Bai Y."/>
            <person name="Ruan J."/>
            <person name="Shangguan X."/>
            <person name="Mao Y."/>
            <person name="Jiang J."/>
            <person name="Zhu Y."/>
            <person name="Lei J."/>
            <person name="Kang H."/>
            <person name="Chen S."/>
            <person name="He X."/>
            <person name="Wang R."/>
            <person name="Wang Y."/>
            <person name="Chen J."/>
            <person name="Wang L."/>
            <person name="Yu S."/>
            <person name="Wang B."/>
            <person name="Wei J."/>
            <person name="Song S."/>
            <person name="Lu X."/>
            <person name="Gao Z."/>
            <person name="Gu W."/>
            <person name="Deng X."/>
            <person name="Ma D."/>
            <person name="Wang S."/>
            <person name="Liang W."/>
            <person name="Fang L."/>
            <person name="Cai C."/>
            <person name="Zhu X."/>
            <person name="Zhou B."/>
            <person name="Zhang Y."/>
            <person name="Chen Z."/>
            <person name="Xu S."/>
            <person name="Zhu R."/>
            <person name="Wang S."/>
            <person name="Zhang T."/>
            <person name="Zhao G."/>
        </authorList>
    </citation>
    <scope>NUCLEOTIDE SEQUENCE [LARGE SCALE GENOMIC DNA]</scope>
    <source>
        <strain evidence="14">cv. Xinhai21</strain>
        <tissue evidence="13">Leaf</tissue>
    </source>
</reference>
<feature type="repeat" description="WD" evidence="9">
    <location>
        <begin position="44"/>
        <end position="74"/>
    </location>
</feature>
<dbReference type="Gene3D" id="2.130.10.10">
    <property type="entry name" value="YVTN repeat-like/Quinoprotein amine dehydrogenase"/>
    <property type="match status" value="1"/>
</dbReference>
<dbReference type="SUPFAM" id="SSF50978">
    <property type="entry name" value="WD40 repeat-like"/>
    <property type="match status" value="1"/>
</dbReference>
<evidence type="ECO:0000313" key="14">
    <source>
        <dbReference type="Proteomes" id="UP000239757"/>
    </source>
</evidence>
<dbReference type="PROSITE" id="PS50082">
    <property type="entry name" value="WD_REPEATS_2"/>
    <property type="match status" value="1"/>
</dbReference>